<comment type="caution">
    <text evidence="1">The sequence shown here is derived from an EMBL/GenBank/DDBJ whole genome shotgun (WGS) entry which is preliminary data.</text>
</comment>
<accession>A0ABN9LLI7</accession>
<proteinExistence type="predicted"/>
<protein>
    <submittedName>
        <fullName evidence="1">Uncharacterized protein</fullName>
    </submittedName>
</protein>
<dbReference type="EMBL" id="CAUEEQ010023225">
    <property type="protein sequence ID" value="CAJ0944998.1"/>
    <property type="molecule type" value="Genomic_DNA"/>
</dbReference>
<reference evidence="1" key="1">
    <citation type="submission" date="2023-07" db="EMBL/GenBank/DDBJ databases">
        <authorList>
            <person name="Stuckert A."/>
        </authorList>
    </citation>
    <scope>NUCLEOTIDE SEQUENCE</scope>
</reference>
<name>A0ABN9LLI7_9NEOB</name>
<gene>
    <name evidence="1" type="ORF">RIMI_LOCUS10652161</name>
</gene>
<evidence type="ECO:0000313" key="2">
    <source>
        <dbReference type="Proteomes" id="UP001176940"/>
    </source>
</evidence>
<evidence type="ECO:0000313" key="1">
    <source>
        <dbReference type="EMBL" id="CAJ0944998.1"/>
    </source>
</evidence>
<keyword evidence="2" id="KW-1185">Reference proteome</keyword>
<sequence length="148" mass="16298">MDYLGEMAFMDPTGGKEKKVIKDILVFLGPLGSQVCQAPLDCRKVYLEILVSLEQLDGQVSLDLGEHQVSTDFPACQGQVVQKVYLVALVLLVPLVNVELKVNVGNHWGSLELQDPEGSEVHQGHQVQEDSMDIPVMLDSLELQEALD</sequence>
<organism evidence="1 2">
    <name type="scientific">Ranitomeya imitator</name>
    <name type="common">mimic poison frog</name>
    <dbReference type="NCBI Taxonomy" id="111125"/>
    <lineage>
        <taxon>Eukaryota</taxon>
        <taxon>Metazoa</taxon>
        <taxon>Chordata</taxon>
        <taxon>Craniata</taxon>
        <taxon>Vertebrata</taxon>
        <taxon>Euteleostomi</taxon>
        <taxon>Amphibia</taxon>
        <taxon>Batrachia</taxon>
        <taxon>Anura</taxon>
        <taxon>Neobatrachia</taxon>
        <taxon>Hyloidea</taxon>
        <taxon>Dendrobatidae</taxon>
        <taxon>Dendrobatinae</taxon>
        <taxon>Ranitomeya</taxon>
    </lineage>
</organism>
<dbReference type="Proteomes" id="UP001176940">
    <property type="component" value="Unassembled WGS sequence"/>
</dbReference>